<sequence>MQFSIILFSYKSPPCTLQIALRAVRERSLPDACAELLLAERDTPDDRDDEWDRRAGANSSARSDLDEDCCR</sequence>
<gene>
    <name evidence="2" type="primary">jg26026</name>
    <name evidence="2" type="ORF">PAEG_LOCUS4213</name>
</gene>
<proteinExistence type="predicted"/>
<keyword evidence="3" id="KW-1185">Reference proteome</keyword>
<comment type="caution">
    <text evidence="2">The sequence shown here is derived from an EMBL/GenBank/DDBJ whole genome shotgun (WGS) entry which is preliminary data.</text>
</comment>
<dbReference type="OrthoDB" id="7491468at2759"/>
<name>A0A8S4QNH2_9NEOP</name>
<reference evidence="2" key="1">
    <citation type="submission" date="2022-03" db="EMBL/GenBank/DDBJ databases">
        <authorList>
            <person name="Lindestad O."/>
        </authorList>
    </citation>
    <scope>NUCLEOTIDE SEQUENCE</scope>
</reference>
<dbReference type="AlphaFoldDB" id="A0A8S4QNH2"/>
<dbReference type="EMBL" id="CAKXAJ010014221">
    <property type="protein sequence ID" value="CAH2216155.1"/>
    <property type="molecule type" value="Genomic_DNA"/>
</dbReference>
<evidence type="ECO:0000313" key="2">
    <source>
        <dbReference type="EMBL" id="CAH2216155.1"/>
    </source>
</evidence>
<feature type="region of interest" description="Disordered" evidence="1">
    <location>
        <begin position="44"/>
        <end position="71"/>
    </location>
</feature>
<feature type="compositionally biased region" description="Basic and acidic residues" evidence="1">
    <location>
        <begin position="44"/>
        <end position="55"/>
    </location>
</feature>
<evidence type="ECO:0000256" key="1">
    <source>
        <dbReference type="SAM" id="MobiDB-lite"/>
    </source>
</evidence>
<protein>
    <submittedName>
        <fullName evidence="2">Jg26026 protein</fullName>
    </submittedName>
</protein>
<dbReference type="Proteomes" id="UP000838756">
    <property type="component" value="Unassembled WGS sequence"/>
</dbReference>
<organism evidence="2 3">
    <name type="scientific">Pararge aegeria aegeria</name>
    <dbReference type="NCBI Taxonomy" id="348720"/>
    <lineage>
        <taxon>Eukaryota</taxon>
        <taxon>Metazoa</taxon>
        <taxon>Ecdysozoa</taxon>
        <taxon>Arthropoda</taxon>
        <taxon>Hexapoda</taxon>
        <taxon>Insecta</taxon>
        <taxon>Pterygota</taxon>
        <taxon>Neoptera</taxon>
        <taxon>Endopterygota</taxon>
        <taxon>Lepidoptera</taxon>
        <taxon>Glossata</taxon>
        <taxon>Ditrysia</taxon>
        <taxon>Papilionoidea</taxon>
        <taxon>Nymphalidae</taxon>
        <taxon>Satyrinae</taxon>
        <taxon>Satyrini</taxon>
        <taxon>Parargina</taxon>
        <taxon>Pararge</taxon>
    </lineage>
</organism>
<evidence type="ECO:0000313" key="3">
    <source>
        <dbReference type="Proteomes" id="UP000838756"/>
    </source>
</evidence>
<accession>A0A8S4QNH2</accession>